<keyword evidence="11" id="KW-1185">Reference proteome</keyword>
<dbReference type="GO" id="GO:0005886">
    <property type="term" value="C:plasma membrane"/>
    <property type="evidence" value="ECO:0007669"/>
    <property type="project" value="UniProtKB-SubCell"/>
</dbReference>
<dbReference type="SMART" id="SM00768">
    <property type="entry name" value="X8"/>
    <property type="match status" value="1"/>
</dbReference>
<evidence type="ECO:0000313" key="11">
    <source>
        <dbReference type="Proteomes" id="UP001202328"/>
    </source>
</evidence>
<evidence type="ECO:0000256" key="8">
    <source>
        <dbReference type="SAM" id="SignalP"/>
    </source>
</evidence>
<evidence type="ECO:0000259" key="9">
    <source>
        <dbReference type="SMART" id="SM00768"/>
    </source>
</evidence>
<dbReference type="GO" id="GO:0009506">
    <property type="term" value="C:plasmodesma"/>
    <property type="evidence" value="ECO:0007669"/>
    <property type="project" value="UniProtKB-ARBA"/>
</dbReference>
<dbReference type="EMBL" id="JAJJMB010001184">
    <property type="protein sequence ID" value="KAI3958026.1"/>
    <property type="molecule type" value="Genomic_DNA"/>
</dbReference>
<proteinExistence type="predicted"/>
<evidence type="ECO:0000256" key="5">
    <source>
        <dbReference type="ARBA" id="ARBA00023136"/>
    </source>
</evidence>
<feature type="signal peptide" evidence="8">
    <location>
        <begin position="1"/>
        <end position="29"/>
    </location>
</feature>
<comment type="caution">
    <text evidence="10">The sequence shown here is derived from an EMBL/GenBank/DDBJ whole genome shotgun (WGS) entry which is preliminary data.</text>
</comment>
<evidence type="ECO:0000256" key="4">
    <source>
        <dbReference type="ARBA" id="ARBA00022729"/>
    </source>
</evidence>
<organism evidence="10 11">
    <name type="scientific">Papaver atlanticum</name>
    <dbReference type="NCBI Taxonomy" id="357466"/>
    <lineage>
        <taxon>Eukaryota</taxon>
        <taxon>Viridiplantae</taxon>
        <taxon>Streptophyta</taxon>
        <taxon>Embryophyta</taxon>
        <taxon>Tracheophyta</taxon>
        <taxon>Spermatophyta</taxon>
        <taxon>Magnoliopsida</taxon>
        <taxon>Ranunculales</taxon>
        <taxon>Papaveraceae</taxon>
        <taxon>Papaveroideae</taxon>
        <taxon>Papaver</taxon>
    </lineage>
</organism>
<sequence>MRNSGGCHCWGRLWLQVLLVMAVVSVSVCGHPDLSSSPHPPYVYSSPPPSVNSPPPNYYHTSPNLHLSGSVLARHTNKDPTFCIARTSADESKLQEALDWVCSHGVDCSPLLEGKPCHDPNTVAAHASYAFNSYYHLSGKLTGSCDFRGLGNITTTNPTHGACVFSDQPGSISSAPSSGSEDFKLRGTGAFLLILVSLITSK</sequence>
<gene>
    <name evidence="10" type="ORF">MKW98_020668</name>
</gene>
<keyword evidence="7" id="KW-0325">Glycoprotein</keyword>
<comment type="subcellular location">
    <subcellularLocation>
        <location evidence="1">Cell membrane</location>
        <topology evidence="1">Lipid-anchor</topology>
        <topology evidence="1">GPI-anchor</topology>
    </subcellularLocation>
</comment>
<keyword evidence="2" id="KW-1003">Cell membrane</keyword>
<dbReference type="PANTHER" id="PTHR31044">
    <property type="entry name" value="BETA-1,3 GLUCANASE"/>
    <property type="match status" value="1"/>
</dbReference>
<evidence type="ECO:0000256" key="7">
    <source>
        <dbReference type="ARBA" id="ARBA00023180"/>
    </source>
</evidence>
<evidence type="ECO:0000256" key="6">
    <source>
        <dbReference type="ARBA" id="ARBA00023157"/>
    </source>
</evidence>
<dbReference type="InterPro" id="IPR012946">
    <property type="entry name" value="X8"/>
</dbReference>
<dbReference type="PANTHER" id="PTHR31044:SF52">
    <property type="entry name" value="OS01G0631500 PROTEIN"/>
    <property type="match status" value="1"/>
</dbReference>
<evidence type="ECO:0000256" key="3">
    <source>
        <dbReference type="ARBA" id="ARBA00022622"/>
    </source>
</evidence>
<keyword evidence="6" id="KW-1015">Disulfide bond</keyword>
<dbReference type="Gene3D" id="1.20.58.1040">
    <property type="match status" value="1"/>
</dbReference>
<evidence type="ECO:0000313" key="10">
    <source>
        <dbReference type="EMBL" id="KAI3958026.1"/>
    </source>
</evidence>
<dbReference type="InterPro" id="IPR044788">
    <property type="entry name" value="X8_dom_prot"/>
</dbReference>
<feature type="domain" description="X8" evidence="9">
    <location>
        <begin position="81"/>
        <end position="165"/>
    </location>
</feature>
<dbReference type="Pfam" id="PF07983">
    <property type="entry name" value="X8"/>
    <property type="match status" value="1"/>
</dbReference>
<keyword evidence="4 8" id="KW-0732">Signal</keyword>
<keyword evidence="3" id="KW-0336">GPI-anchor</keyword>
<keyword evidence="3" id="KW-0449">Lipoprotein</keyword>
<name>A0AAD4XUV6_9MAGN</name>
<protein>
    <recommendedName>
        <fullName evidence="9">X8 domain-containing protein</fullName>
    </recommendedName>
</protein>
<evidence type="ECO:0000256" key="2">
    <source>
        <dbReference type="ARBA" id="ARBA00022475"/>
    </source>
</evidence>
<feature type="chain" id="PRO_5042226597" description="X8 domain-containing protein" evidence="8">
    <location>
        <begin position="30"/>
        <end position="202"/>
    </location>
</feature>
<dbReference type="GO" id="GO:0098552">
    <property type="term" value="C:side of membrane"/>
    <property type="evidence" value="ECO:0007669"/>
    <property type="project" value="UniProtKB-KW"/>
</dbReference>
<dbReference type="AlphaFoldDB" id="A0AAD4XUV6"/>
<reference evidence="10" key="1">
    <citation type="submission" date="2022-04" db="EMBL/GenBank/DDBJ databases">
        <title>A functionally conserved STORR gene fusion in Papaver species that diverged 16.8 million years ago.</title>
        <authorList>
            <person name="Catania T."/>
        </authorList>
    </citation>
    <scope>NUCLEOTIDE SEQUENCE</scope>
    <source>
        <strain evidence="10">S-188037</strain>
    </source>
</reference>
<dbReference type="FunFam" id="1.20.58.1040:FF:000001">
    <property type="entry name" value="Glucan endo-1,3-beta-glucosidase 4"/>
    <property type="match status" value="1"/>
</dbReference>
<evidence type="ECO:0000256" key="1">
    <source>
        <dbReference type="ARBA" id="ARBA00004609"/>
    </source>
</evidence>
<dbReference type="Proteomes" id="UP001202328">
    <property type="component" value="Unassembled WGS sequence"/>
</dbReference>
<accession>A0AAD4XUV6</accession>
<keyword evidence="5" id="KW-0472">Membrane</keyword>